<organism evidence="1 2">
    <name type="scientific">Gryllus longicercus</name>
    <dbReference type="NCBI Taxonomy" id="2509291"/>
    <lineage>
        <taxon>Eukaryota</taxon>
        <taxon>Metazoa</taxon>
        <taxon>Ecdysozoa</taxon>
        <taxon>Arthropoda</taxon>
        <taxon>Hexapoda</taxon>
        <taxon>Insecta</taxon>
        <taxon>Pterygota</taxon>
        <taxon>Neoptera</taxon>
        <taxon>Polyneoptera</taxon>
        <taxon>Orthoptera</taxon>
        <taxon>Ensifera</taxon>
        <taxon>Gryllidea</taxon>
        <taxon>Grylloidea</taxon>
        <taxon>Gryllidae</taxon>
        <taxon>Gryllinae</taxon>
        <taxon>Gryllus</taxon>
    </lineage>
</organism>
<name>A0AAN9VED9_9ORTH</name>
<accession>A0AAN9VED9</accession>
<dbReference type="AlphaFoldDB" id="A0AAN9VED9"/>
<comment type="caution">
    <text evidence="1">The sequence shown here is derived from an EMBL/GenBank/DDBJ whole genome shotgun (WGS) entry which is preliminary data.</text>
</comment>
<dbReference type="Proteomes" id="UP001378592">
    <property type="component" value="Unassembled WGS sequence"/>
</dbReference>
<evidence type="ECO:0000313" key="1">
    <source>
        <dbReference type="EMBL" id="KAK7863305.1"/>
    </source>
</evidence>
<reference evidence="1 2" key="1">
    <citation type="submission" date="2024-03" db="EMBL/GenBank/DDBJ databases">
        <title>The genome assembly and annotation of the cricket Gryllus longicercus Weissman &amp; Gray.</title>
        <authorList>
            <person name="Szrajer S."/>
            <person name="Gray D."/>
            <person name="Ylla G."/>
        </authorList>
    </citation>
    <scope>NUCLEOTIDE SEQUENCE [LARGE SCALE GENOMIC DNA]</scope>
    <source>
        <strain evidence="1">DAG 2021-001</strain>
        <tissue evidence="1">Whole body minus gut</tissue>
    </source>
</reference>
<sequence>MSETCNYAPKITISKGAETVYEECRSDVNGLPNLLKALKEFQENSNSILSDLIAQVPKTDNLANENTEEEYFSSDQKKIKLVHANDNK</sequence>
<proteinExistence type="predicted"/>
<dbReference type="EMBL" id="JAZDUA010000234">
    <property type="protein sequence ID" value="KAK7863305.1"/>
    <property type="molecule type" value="Genomic_DNA"/>
</dbReference>
<gene>
    <name evidence="1" type="ORF">R5R35_004377</name>
</gene>
<evidence type="ECO:0000313" key="2">
    <source>
        <dbReference type="Proteomes" id="UP001378592"/>
    </source>
</evidence>
<protein>
    <submittedName>
        <fullName evidence="1">Uncharacterized protein</fullName>
    </submittedName>
</protein>
<keyword evidence="2" id="KW-1185">Reference proteome</keyword>